<evidence type="ECO:0000313" key="2">
    <source>
        <dbReference type="Proteomes" id="UP000821845"/>
    </source>
</evidence>
<reference evidence="1" key="1">
    <citation type="submission" date="2020-05" db="EMBL/GenBank/DDBJ databases">
        <title>Large-scale comparative analyses of tick genomes elucidate their genetic diversity and vector capacities.</title>
        <authorList>
            <person name="Jia N."/>
            <person name="Wang J."/>
            <person name="Shi W."/>
            <person name="Du L."/>
            <person name="Sun Y."/>
            <person name="Zhan W."/>
            <person name="Jiang J."/>
            <person name="Wang Q."/>
            <person name="Zhang B."/>
            <person name="Ji P."/>
            <person name="Sakyi L.B."/>
            <person name="Cui X."/>
            <person name="Yuan T."/>
            <person name="Jiang B."/>
            <person name="Yang W."/>
            <person name="Lam T.T.-Y."/>
            <person name="Chang Q."/>
            <person name="Ding S."/>
            <person name="Wang X."/>
            <person name="Zhu J."/>
            <person name="Ruan X."/>
            <person name="Zhao L."/>
            <person name="Wei J."/>
            <person name="Que T."/>
            <person name="Du C."/>
            <person name="Cheng J."/>
            <person name="Dai P."/>
            <person name="Han X."/>
            <person name="Huang E."/>
            <person name="Gao Y."/>
            <person name="Liu J."/>
            <person name="Shao H."/>
            <person name="Ye R."/>
            <person name="Li L."/>
            <person name="Wei W."/>
            <person name="Wang X."/>
            <person name="Wang C."/>
            <person name="Yang T."/>
            <person name="Huo Q."/>
            <person name="Li W."/>
            <person name="Guo W."/>
            <person name="Chen H."/>
            <person name="Zhou L."/>
            <person name="Ni X."/>
            <person name="Tian J."/>
            <person name="Zhou Y."/>
            <person name="Sheng Y."/>
            <person name="Liu T."/>
            <person name="Pan Y."/>
            <person name="Xia L."/>
            <person name="Li J."/>
            <person name="Zhao F."/>
            <person name="Cao W."/>
        </authorList>
    </citation>
    <scope>NUCLEOTIDE SEQUENCE</scope>
    <source>
        <strain evidence="1">Hyas-2018</strain>
    </source>
</reference>
<proteinExistence type="predicted"/>
<keyword evidence="2" id="KW-1185">Reference proteome</keyword>
<sequence length="146" mass="16592">MTNRRSWLCLRLAANPLTFNVPILSDGIAPLSHARYAPALKAHFDNLAESRQRRSHFFVAHPVQQPVKSKAHMLLLWVDDDAAPPPHLQLLQSEQAFRGSRLVESHCPQVVALVRPKAYDIRQHASLRQCVPKMFDLIRPSSYITV</sequence>
<evidence type="ECO:0000313" key="1">
    <source>
        <dbReference type="EMBL" id="KAH6947117.1"/>
    </source>
</evidence>
<dbReference type="EMBL" id="CM023481">
    <property type="protein sequence ID" value="KAH6947117.1"/>
    <property type="molecule type" value="Genomic_DNA"/>
</dbReference>
<comment type="caution">
    <text evidence="1">The sequence shown here is derived from an EMBL/GenBank/DDBJ whole genome shotgun (WGS) entry which is preliminary data.</text>
</comment>
<organism evidence="1 2">
    <name type="scientific">Hyalomma asiaticum</name>
    <name type="common">Tick</name>
    <dbReference type="NCBI Taxonomy" id="266040"/>
    <lineage>
        <taxon>Eukaryota</taxon>
        <taxon>Metazoa</taxon>
        <taxon>Ecdysozoa</taxon>
        <taxon>Arthropoda</taxon>
        <taxon>Chelicerata</taxon>
        <taxon>Arachnida</taxon>
        <taxon>Acari</taxon>
        <taxon>Parasitiformes</taxon>
        <taxon>Ixodida</taxon>
        <taxon>Ixodoidea</taxon>
        <taxon>Ixodidae</taxon>
        <taxon>Hyalomminae</taxon>
        <taxon>Hyalomma</taxon>
    </lineage>
</organism>
<dbReference type="Proteomes" id="UP000821845">
    <property type="component" value="Chromosome 1"/>
</dbReference>
<protein>
    <submittedName>
        <fullName evidence="1">Uncharacterized protein</fullName>
    </submittedName>
</protein>
<gene>
    <name evidence="1" type="ORF">HPB50_017127</name>
</gene>
<name>A0ACB7THU2_HYAAI</name>
<accession>A0ACB7THU2</accession>